<protein>
    <submittedName>
        <fullName evidence="7">Neurogenic locus protein delta</fullName>
    </submittedName>
</protein>
<dbReference type="Pfam" id="PF07657">
    <property type="entry name" value="MNNL"/>
    <property type="match status" value="1"/>
</dbReference>
<sequence>MVERYEGIEDDNTVDKMESKTRGILRAGQSVGASHNKDRTRDVVGFTAPHQVLQRVTSHWPRRLLRITRPVKESGRVTRPETLAEWGARLLKARERIKYRYRGATRLQGPRNDASHAWKKKCVSEGYSSSYLVRYGGYAASRNYGEEVTPTSTPEHHGPHTSADDAPAACKHRTKQPPNMWTTMLVWTAAVVLLPAPRAVNAYGVFELRLKSFVNEYGKDSLGKCCSGSASKTGECSGVCKTKFRVCLKEYQVKIDTTTECTYGDVVTPVLGENIVNFSPNVAMPSFTNPIRFPFNFRWPDILIRLRSSTVNERECHQVQTPSLHKATHPRGGASVRSLTRAIIVHRVYANVCSPSLVYVSSLVAVRVLLPMRRTAGPLADG</sequence>
<evidence type="ECO:0000256" key="2">
    <source>
        <dbReference type="ARBA" id="ARBA00022692"/>
    </source>
</evidence>
<dbReference type="EMBL" id="KQ764881">
    <property type="protein sequence ID" value="OAD54331.1"/>
    <property type="molecule type" value="Genomic_DNA"/>
</dbReference>
<gene>
    <name evidence="7" type="ORF">WN48_08045</name>
</gene>
<dbReference type="GO" id="GO:0016020">
    <property type="term" value="C:membrane"/>
    <property type="evidence" value="ECO:0007669"/>
    <property type="project" value="UniProtKB-SubCell"/>
</dbReference>
<evidence type="ECO:0000256" key="1">
    <source>
        <dbReference type="ARBA" id="ARBA00022536"/>
    </source>
</evidence>
<keyword evidence="1" id="KW-0245">EGF-like domain</keyword>
<keyword evidence="8" id="KW-1185">Reference proteome</keyword>
<evidence type="ECO:0000256" key="4">
    <source>
        <dbReference type="ARBA" id="ARBA00022989"/>
    </source>
</evidence>
<accession>A0A310S849</accession>
<dbReference type="Gene3D" id="2.60.40.3510">
    <property type="match status" value="1"/>
</dbReference>
<evidence type="ECO:0000313" key="7">
    <source>
        <dbReference type="EMBL" id="OAD54331.1"/>
    </source>
</evidence>
<dbReference type="GO" id="GO:0007219">
    <property type="term" value="P:Notch signaling pathway"/>
    <property type="evidence" value="ECO:0007669"/>
    <property type="project" value="InterPro"/>
</dbReference>
<evidence type="ECO:0000256" key="3">
    <source>
        <dbReference type="ARBA" id="ARBA00022737"/>
    </source>
</evidence>
<dbReference type="Proteomes" id="UP000250275">
    <property type="component" value="Unassembled WGS sequence"/>
</dbReference>
<keyword evidence="4" id="KW-1133">Transmembrane helix</keyword>
<keyword evidence="3" id="KW-0677">Repeat</keyword>
<name>A0A310S849_9HYME</name>
<proteinExistence type="predicted"/>
<organism evidence="7 8">
    <name type="scientific">Eufriesea mexicana</name>
    <dbReference type="NCBI Taxonomy" id="516756"/>
    <lineage>
        <taxon>Eukaryota</taxon>
        <taxon>Metazoa</taxon>
        <taxon>Ecdysozoa</taxon>
        <taxon>Arthropoda</taxon>
        <taxon>Hexapoda</taxon>
        <taxon>Insecta</taxon>
        <taxon>Pterygota</taxon>
        <taxon>Neoptera</taxon>
        <taxon>Endopterygota</taxon>
        <taxon>Hymenoptera</taxon>
        <taxon>Apocrita</taxon>
        <taxon>Aculeata</taxon>
        <taxon>Apoidea</taxon>
        <taxon>Anthophila</taxon>
        <taxon>Apidae</taxon>
        <taxon>Eufriesea</taxon>
    </lineage>
</organism>
<reference evidence="7 8" key="1">
    <citation type="submission" date="2015-07" db="EMBL/GenBank/DDBJ databases">
        <title>The genome of Eufriesea mexicana.</title>
        <authorList>
            <person name="Pan H."/>
            <person name="Kapheim K."/>
        </authorList>
    </citation>
    <scope>NUCLEOTIDE SEQUENCE [LARGE SCALE GENOMIC DNA]</scope>
    <source>
        <strain evidence="7">0111107269</strain>
        <tissue evidence="7">Whole body</tissue>
    </source>
</reference>
<feature type="region of interest" description="Disordered" evidence="5">
    <location>
        <begin position="146"/>
        <end position="172"/>
    </location>
</feature>
<keyword evidence="2" id="KW-0812">Transmembrane</keyword>
<evidence type="ECO:0000313" key="8">
    <source>
        <dbReference type="Proteomes" id="UP000250275"/>
    </source>
</evidence>
<dbReference type="AlphaFoldDB" id="A0A310S849"/>
<feature type="domain" description="Notch ligand N-terminal" evidence="6">
    <location>
        <begin position="204"/>
        <end position="301"/>
    </location>
</feature>
<evidence type="ECO:0000259" key="6">
    <source>
        <dbReference type="Pfam" id="PF07657"/>
    </source>
</evidence>
<dbReference type="InterPro" id="IPR011651">
    <property type="entry name" value="Notch_ligand_N"/>
</dbReference>
<evidence type="ECO:0000256" key="5">
    <source>
        <dbReference type="SAM" id="MobiDB-lite"/>
    </source>
</evidence>
<keyword evidence="4" id="KW-0472">Membrane</keyword>
<dbReference type="OrthoDB" id="283575at2759"/>